<evidence type="ECO:0000256" key="5">
    <source>
        <dbReference type="RuleBase" id="RU003470"/>
    </source>
</evidence>
<keyword evidence="5" id="KW-0378">Hydrolase</keyword>
<dbReference type="AlphaFoldDB" id="A0A6G1SNW1"/>
<organism evidence="6">
    <name type="scientific">Aceria tosichella</name>
    <name type="common">wheat curl mite</name>
    <dbReference type="NCBI Taxonomy" id="561515"/>
    <lineage>
        <taxon>Eukaryota</taxon>
        <taxon>Metazoa</taxon>
        <taxon>Ecdysozoa</taxon>
        <taxon>Arthropoda</taxon>
        <taxon>Chelicerata</taxon>
        <taxon>Arachnida</taxon>
        <taxon>Acari</taxon>
        <taxon>Acariformes</taxon>
        <taxon>Trombidiformes</taxon>
        <taxon>Prostigmata</taxon>
        <taxon>Eupodina</taxon>
        <taxon>Eriophyoidea</taxon>
        <taxon>Eriophyidae</taxon>
        <taxon>Eriophyinae</taxon>
        <taxon>Aceriini</taxon>
        <taxon>Aceria</taxon>
    </lineage>
</organism>
<comment type="similarity">
    <text evidence="1 5">Belongs to the DTD family.</text>
</comment>
<dbReference type="GO" id="GO:0005737">
    <property type="term" value="C:cytoplasm"/>
    <property type="evidence" value="ECO:0007669"/>
    <property type="project" value="UniProtKB-SubCell"/>
</dbReference>
<reference evidence="6" key="1">
    <citation type="submission" date="2018-10" db="EMBL/GenBank/DDBJ databases">
        <title>Transcriptome assembly of Aceria tosichella (Wheat curl mite) Type 2.</title>
        <authorList>
            <person name="Scully E.D."/>
            <person name="Geib S.M."/>
            <person name="Palmer N.A."/>
            <person name="Gupta A.K."/>
            <person name="Sarath G."/>
            <person name="Tatineni S."/>
        </authorList>
    </citation>
    <scope>NUCLEOTIDE SEQUENCE</scope>
    <source>
        <strain evidence="6">LincolnNE</strain>
    </source>
</reference>
<evidence type="ECO:0000256" key="2">
    <source>
        <dbReference type="ARBA" id="ARBA00013056"/>
    </source>
</evidence>
<protein>
    <recommendedName>
        <fullName evidence="2 5">D-aminoacyl-tRNA deacylase</fullName>
        <ecNumber evidence="2 5">3.1.1.96</ecNumber>
    </recommendedName>
</protein>
<dbReference type="FunFam" id="3.50.80.10:FF:000001">
    <property type="entry name" value="D-aminoacyl-tRNA deacylase"/>
    <property type="match status" value="1"/>
</dbReference>
<name>A0A6G1SNW1_9ACAR</name>
<comment type="catalytic activity">
    <reaction evidence="4">
        <text>a D-aminoacyl-tRNA + H2O = a tRNA + a D-alpha-amino acid + H(+)</text>
        <dbReference type="Rhea" id="RHEA:13953"/>
        <dbReference type="Rhea" id="RHEA-COMP:10123"/>
        <dbReference type="Rhea" id="RHEA-COMP:10124"/>
        <dbReference type="ChEBI" id="CHEBI:15377"/>
        <dbReference type="ChEBI" id="CHEBI:15378"/>
        <dbReference type="ChEBI" id="CHEBI:59871"/>
        <dbReference type="ChEBI" id="CHEBI:78442"/>
        <dbReference type="ChEBI" id="CHEBI:79333"/>
        <dbReference type="EC" id="3.1.1.96"/>
    </reaction>
</comment>
<dbReference type="NCBIfam" id="TIGR00256">
    <property type="entry name" value="D-aminoacyl-tRNA deacylase"/>
    <property type="match status" value="1"/>
</dbReference>
<proteinExistence type="inferred from homology"/>
<dbReference type="EC" id="3.1.1.96" evidence="2 5"/>
<dbReference type="GO" id="GO:0000049">
    <property type="term" value="F:tRNA binding"/>
    <property type="evidence" value="ECO:0007669"/>
    <property type="project" value="UniProtKB-KW"/>
</dbReference>
<evidence type="ECO:0000256" key="3">
    <source>
        <dbReference type="ARBA" id="ARBA00047676"/>
    </source>
</evidence>
<keyword evidence="5" id="KW-0963">Cytoplasm</keyword>
<sequence length="160" mass="17859">MRAVVQRVLKGSVSAEGETVGSIGEGLAVLLGISRDDDHTDSDYVIRKLLTLKLFGENDKRWQKSAKEAGHELLIISQFTLCHTFKGTKPDFHQSMGADQSKPFFEEFIERLKKEYAADKIQTGKFGSHMEIDLKLDGPVTLVIDSPAKQQKNPKPDESK</sequence>
<dbReference type="Pfam" id="PF02580">
    <property type="entry name" value="Tyr_Deacylase"/>
    <property type="match status" value="1"/>
</dbReference>
<dbReference type="GO" id="GO:0051500">
    <property type="term" value="F:D-tyrosyl-tRNA(Tyr) deacylase activity"/>
    <property type="evidence" value="ECO:0007669"/>
    <property type="project" value="TreeGrafter"/>
</dbReference>
<gene>
    <name evidence="6" type="primary">Dtd1</name>
    <name evidence="6" type="ORF">g.14096</name>
</gene>
<evidence type="ECO:0000313" key="6">
    <source>
        <dbReference type="EMBL" id="MDE52214.1"/>
    </source>
</evidence>
<dbReference type="InterPro" id="IPR023509">
    <property type="entry name" value="DTD-like_sf"/>
</dbReference>
<keyword evidence="5" id="KW-0694">RNA-binding</keyword>
<keyword evidence="5" id="KW-0820">tRNA-binding</keyword>
<comment type="subcellular location">
    <subcellularLocation>
        <location evidence="5">Cytoplasm</location>
    </subcellularLocation>
</comment>
<comment type="catalytic activity">
    <reaction evidence="3">
        <text>glycyl-tRNA(Ala) + H2O = tRNA(Ala) + glycine + H(+)</text>
        <dbReference type="Rhea" id="RHEA:53744"/>
        <dbReference type="Rhea" id="RHEA-COMP:9657"/>
        <dbReference type="Rhea" id="RHEA-COMP:13640"/>
        <dbReference type="ChEBI" id="CHEBI:15377"/>
        <dbReference type="ChEBI" id="CHEBI:15378"/>
        <dbReference type="ChEBI" id="CHEBI:57305"/>
        <dbReference type="ChEBI" id="CHEBI:78442"/>
        <dbReference type="ChEBI" id="CHEBI:78522"/>
        <dbReference type="EC" id="3.1.1.96"/>
    </reaction>
</comment>
<evidence type="ECO:0000256" key="1">
    <source>
        <dbReference type="ARBA" id="ARBA00009673"/>
    </source>
</evidence>
<accession>A0A6G1SNW1</accession>
<evidence type="ECO:0000256" key="4">
    <source>
        <dbReference type="ARBA" id="ARBA00048018"/>
    </source>
</evidence>
<dbReference type="EMBL" id="GGYP01007443">
    <property type="protein sequence ID" value="MDE52214.1"/>
    <property type="molecule type" value="Transcribed_RNA"/>
</dbReference>
<dbReference type="PANTHER" id="PTHR10472:SF5">
    <property type="entry name" value="D-AMINOACYL-TRNA DEACYLASE 1"/>
    <property type="match status" value="1"/>
</dbReference>
<dbReference type="PANTHER" id="PTHR10472">
    <property type="entry name" value="D-TYROSYL-TRNA TYR DEACYLASE"/>
    <property type="match status" value="1"/>
</dbReference>
<dbReference type="InterPro" id="IPR003732">
    <property type="entry name" value="Daa-tRNA_deacyls_DTD"/>
</dbReference>
<dbReference type="SUPFAM" id="SSF69500">
    <property type="entry name" value="DTD-like"/>
    <property type="match status" value="1"/>
</dbReference>
<dbReference type="Gene3D" id="3.50.80.10">
    <property type="entry name" value="D-tyrosyl-tRNA(Tyr) deacylase"/>
    <property type="match status" value="1"/>
</dbReference>